<evidence type="ECO:0000313" key="7">
    <source>
        <dbReference type="Proteomes" id="UP000054742"/>
    </source>
</evidence>
<evidence type="ECO:0000259" key="4">
    <source>
        <dbReference type="PROSITE" id="PS50883"/>
    </source>
</evidence>
<dbReference type="InterPro" id="IPR041664">
    <property type="entry name" value="AAA_16"/>
</dbReference>
<dbReference type="Gene3D" id="3.40.50.300">
    <property type="entry name" value="P-loop containing nucleotide triphosphate hydrolases"/>
    <property type="match status" value="1"/>
</dbReference>
<dbReference type="Pfam" id="PF01590">
    <property type="entry name" value="GAF"/>
    <property type="match status" value="1"/>
</dbReference>
<dbReference type="Pfam" id="PF00069">
    <property type="entry name" value="Pkinase"/>
    <property type="match status" value="1"/>
</dbReference>
<evidence type="ECO:0000259" key="3">
    <source>
        <dbReference type="PROSITE" id="PS50011"/>
    </source>
</evidence>
<evidence type="ECO:0000256" key="2">
    <source>
        <dbReference type="ARBA" id="ARBA00004167"/>
    </source>
</evidence>
<sequence>MIAVSGYAIQEKMRHNRNIDTYYALRQKDKCKVLLKIPNNHLSSTENLAILQHEFRLLKKINAPTIIKAYDFLKNTPVPVLILEGVEGMLLRTYLNTHPLEISDFFRLSLQLVDIIGELHQLKIIHKEIKPSNIIIDPEKLTLKLIDLSASTGLSEETFDYLVLNSFEEGLAYISPEQTGRINRPVDYRTDFYSLGITLYQMLTNQLPFQAIDPLELVHCHIAKQPPNVLETRPNIPSMIAAIIDKLLQKMPEERYSSIMGLKSDLQECQKQWENKGSITQFLLGLNDTKEHLSISHNLYGREQEVGQLLEIYNRVSSGAKEMVFIAGYSGVGKTSLVKEIHKPIIQNRGYYIQGKFDQLQQNIPYSAIVVAFQNLMKQVLAESEVKLQELKTHLIAALGNIGQVVIDVIPEVELIIGPQPPIHKLNPTDAQIRFNLVFQNFVRVFAQATHPLVVFLDDLQWADNSSLSFIENLLQDQETNYLLIIGAYRDNEIDANHPLQLTIDNLDKNKVEFNTLTLKPLQLKDIQQLLHDTLSGTEEKINQLAKCIFDKTQGNPFFINQFIKILHQEKILIFSYKENIWEWDLKRIRQQSATENVIELLSNKIHLLPTATQEILKLAACVGYEFDLKTLLTISGDKVSQTAEKLAQAIKSDLIYPLEETYKTLGLVGLEDVICNTDLRTLHYRFIHDKVQQAIYELIDERNRPHIHLQIGRLLLQEKSLEEDDERLFDVMKHFNHCITLITDVHERLQLAQYNLWTGQRAKLASAYYTANEYFSAAAALLKPEDWEKNYKLVFQIYKELAVCKYLIGDFVAADKYFSELLLQGQDALDNLEIYRLKIEMLSTLAKHGQALEIGLQALRDFGIKIPNNPSKINILTAIYKIKFQLRNSKLEEIDLPPMLDLKQRAIADLITQLLNSAFITNQQLFVLLICKNISLSLKFGYTECTSMCIPVYAFVIMHSMNLYDEAISFVKLYNNLKQKYGASNFEGKNQFVLGSFIEPYQLSINASNKTVSKAFRLCCEVGDLVYSNYSNLLLVLHALSAGKTLSEVKKNIQSALSFMSRVNISDFSTVAKFWDYSIECLENPELARLEQSAFFEETIIKGQNKTESSFFYSSMTRFHFLLGNIEEAINTGKNYETYADYDQGLVSHLDAKFFYALALFNDFPHQPKTKQKCYFKKLKNLALLIEKYASWCPKNYKAHASLIAAEFAHIKAEYQQALVLYEQTIEIALSRGLILIAAIANENAGRLCMSTKVERIAKLYLQNAYRYFKEWGVITKIKLMEETYPDLNLAKDNLALANTYPHQAPQNLDMLAMLKFTQLISSEIRLDKLLQKFMVIVLENAGAQRSIILSKVNDQWVIEAEGNLEQQVVYLNNHERAEESSKYPLSILNYVQRTQKSIIVNDAIQSEFYFNDPYIQQENPRSLLMMPLFYQGQLCRILYLENKSSSYTFTANHLDSLQLLSSQAMTSLENAKLYYQATHDPLTGLANRNMLYEIFQQTTKQLARSHGKVALLFLDLDYFKVINDTLGHDNGDKLLVHIAKTLTATLREGDIAARIGGDEFAVMLANIVSPKQITVIIERLFHEMSKPCQIDAHLLQITASMGISIFPKDGHDIQTLLKLADTALYQAKEKGRNQFHYYSTELHEEYQKVHGLDKELQQAYENKEFFLMYQPVYNIHTGEIVGLETLLRWNHPEKGILEAKDFISTLEKSPLIIAVSEWVFKTACTQAKIWQDKKIFSGAIAINVSAIQFLRHSVSDLVSKTLAETQLSSESIELEITETVFIDYNEEFYKEIEALREQGINLVMDDFGTGYSGLSYLKHLPIHKIKIDKIFIEDCENDYSDQTIISAITTMAHKLNIQVIAEGVENETQLKILQAQGIDGIQGYYYSRPLTVEGCETYLKRKNLQKD</sequence>
<keyword evidence="7" id="KW-1185">Reference proteome</keyword>
<dbReference type="Pfam" id="PF00563">
    <property type="entry name" value="EAL"/>
    <property type="match status" value="1"/>
</dbReference>
<dbReference type="SUPFAM" id="SSF52540">
    <property type="entry name" value="P-loop containing nucleoside triphosphate hydrolases"/>
    <property type="match status" value="1"/>
</dbReference>
<dbReference type="Gene3D" id="3.20.20.450">
    <property type="entry name" value="EAL domain"/>
    <property type="match status" value="1"/>
</dbReference>
<evidence type="ECO:0000313" key="6">
    <source>
        <dbReference type="EMBL" id="KTC86313.1"/>
    </source>
</evidence>
<dbReference type="Gene3D" id="3.30.70.270">
    <property type="match status" value="1"/>
</dbReference>
<dbReference type="PROSITE" id="PS50883">
    <property type="entry name" value="EAL"/>
    <property type="match status" value="1"/>
</dbReference>
<comment type="subcellular location">
    <subcellularLocation>
        <location evidence="2">Membrane</location>
        <topology evidence="2">Single-pass membrane protein</topology>
    </subcellularLocation>
</comment>
<dbReference type="SUPFAM" id="SSF55781">
    <property type="entry name" value="GAF domain-like"/>
    <property type="match status" value="1"/>
</dbReference>
<dbReference type="SMART" id="SM00267">
    <property type="entry name" value="GGDEF"/>
    <property type="match status" value="1"/>
</dbReference>
<dbReference type="Gene3D" id="1.10.510.10">
    <property type="entry name" value="Transferase(Phosphotransferase) domain 1"/>
    <property type="match status" value="1"/>
</dbReference>
<dbReference type="Proteomes" id="UP000054742">
    <property type="component" value="Unassembled WGS sequence"/>
</dbReference>
<dbReference type="InterPro" id="IPR035919">
    <property type="entry name" value="EAL_sf"/>
</dbReference>
<dbReference type="CDD" id="cd14014">
    <property type="entry name" value="STKc_PknB_like"/>
    <property type="match status" value="1"/>
</dbReference>
<name>A0A0W0SSX4_9GAMM</name>
<dbReference type="SUPFAM" id="SSF141868">
    <property type="entry name" value="EAL domain-like"/>
    <property type="match status" value="1"/>
</dbReference>
<dbReference type="GO" id="GO:0005524">
    <property type="term" value="F:ATP binding"/>
    <property type="evidence" value="ECO:0007669"/>
    <property type="project" value="InterPro"/>
</dbReference>
<dbReference type="OrthoDB" id="9801841at2"/>
<dbReference type="InterPro" id="IPR011009">
    <property type="entry name" value="Kinase-like_dom_sf"/>
</dbReference>
<comment type="cofactor">
    <cofactor evidence="1">
        <name>Mg(2+)</name>
        <dbReference type="ChEBI" id="CHEBI:18420"/>
    </cofactor>
</comment>
<dbReference type="EMBL" id="LNXV01000005">
    <property type="protein sequence ID" value="KTC86313.1"/>
    <property type="molecule type" value="Genomic_DNA"/>
</dbReference>
<dbReference type="CDD" id="cd01949">
    <property type="entry name" value="GGDEF"/>
    <property type="match status" value="1"/>
</dbReference>
<dbReference type="Pfam" id="PF13191">
    <property type="entry name" value="AAA_16"/>
    <property type="match status" value="1"/>
</dbReference>
<dbReference type="PROSITE" id="PS50011">
    <property type="entry name" value="PROTEIN_KINASE_DOM"/>
    <property type="match status" value="1"/>
</dbReference>
<dbReference type="InterPro" id="IPR029787">
    <property type="entry name" value="Nucleotide_cyclase"/>
</dbReference>
<dbReference type="Pfam" id="PF00990">
    <property type="entry name" value="GGDEF"/>
    <property type="match status" value="1"/>
</dbReference>
<dbReference type="SMART" id="SM00052">
    <property type="entry name" value="EAL"/>
    <property type="match status" value="1"/>
</dbReference>
<dbReference type="InterPro" id="IPR001633">
    <property type="entry name" value="EAL_dom"/>
</dbReference>
<evidence type="ECO:0000256" key="1">
    <source>
        <dbReference type="ARBA" id="ARBA00001946"/>
    </source>
</evidence>
<dbReference type="PATRIC" id="fig|29422.6.peg.842"/>
<reference evidence="6 7" key="1">
    <citation type="submission" date="2015-11" db="EMBL/GenBank/DDBJ databases">
        <title>Genomic analysis of 38 Legionella species identifies large and diverse effector repertoires.</title>
        <authorList>
            <person name="Burstein D."/>
            <person name="Amaro F."/>
            <person name="Zusman T."/>
            <person name="Lifshitz Z."/>
            <person name="Cohen O."/>
            <person name="Gilbert J.A."/>
            <person name="Pupko T."/>
            <person name="Shuman H.A."/>
            <person name="Segal G."/>
        </authorList>
    </citation>
    <scope>NUCLEOTIDE SEQUENCE [LARGE SCALE GENOMIC DNA]</scope>
    <source>
        <strain evidence="6 7">ATCC 43878</strain>
    </source>
</reference>
<dbReference type="InterPro" id="IPR043128">
    <property type="entry name" value="Rev_trsase/Diguanyl_cyclase"/>
</dbReference>
<dbReference type="STRING" id="29422.Lbru_0807"/>
<dbReference type="GO" id="GO:0004672">
    <property type="term" value="F:protein kinase activity"/>
    <property type="evidence" value="ECO:0007669"/>
    <property type="project" value="InterPro"/>
</dbReference>
<feature type="domain" description="Protein kinase" evidence="3">
    <location>
        <begin position="7"/>
        <end position="283"/>
    </location>
</feature>
<dbReference type="FunFam" id="3.30.70.270:FF:000001">
    <property type="entry name" value="Diguanylate cyclase domain protein"/>
    <property type="match status" value="1"/>
</dbReference>
<dbReference type="PANTHER" id="PTHR43642:SF1">
    <property type="entry name" value="HYBRID SIGNAL TRANSDUCTION HISTIDINE KINASE G"/>
    <property type="match status" value="1"/>
</dbReference>
<dbReference type="NCBIfam" id="TIGR00254">
    <property type="entry name" value="GGDEF"/>
    <property type="match status" value="1"/>
</dbReference>
<dbReference type="InterPro" id="IPR003018">
    <property type="entry name" value="GAF"/>
</dbReference>
<dbReference type="SUPFAM" id="SSF55073">
    <property type="entry name" value="Nucleotide cyclase"/>
    <property type="match status" value="1"/>
</dbReference>
<organism evidence="6 7">
    <name type="scientific">Legionella brunensis</name>
    <dbReference type="NCBI Taxonomy" id="29422"/>
    <lineage>
        <taxon>Bacteria</taxon>
        <taxon>Pseudomonadati</taxon>
        <taxon>Pseudomonadota</taxon>
        <taxon>Gammaproteobacteria</taxon>
        <taxon>Legionellales</taxon>
        <taxon>Legionellaceae</taxon>
        <taxon>Legionella</taxon>
    </lineage>
</organism>
<feature type="domain" description="EAL" evidence="4">
    <location>
        <begin position="1651"/>
        <end position="1905"/>
    </location>
</feature>
<dbReference type="InterPro" id="IPR000160">
    <property type="entry name" value="GGDEF_dom"/>
</dbReference>
<protein>
    <submittedName>
        <fullName evidence="6">Inner membrane protein/sensory box protein LssE</fullName>
    </submittedName>
</protein>
<dbReference type="PANTHER" id="PTHR43642">
    <property type="entry name" value="HYBRID SIGNAL TRANSDUCTION HISTIDINE KINASE G"/>
    <property type="match status" value="1"/>
</dbReference>
<dbReference type="InterPro" id="IPR053159">
    <property type="entry name" value="Hybrid_Histidine_Kinase"/>
</dbReference>
<gene>
    <name evidence="6" type="ORF">Lbru_0807</name>
</gene>
<evidence type="ECO:0000259" key="5">
    <source>
        <dbReference type="PROSITE" id="PS50887"/>
    </source>
</evidence>
<dbReference type="InterPro" id="IPR000719">
    <property type="entry name" value="Prot_kinase_dom"/>
</dbReference>
<dbReference type="SMART" id="SM00065">
    <property type="entry name" value="GAF"/>
    <property type="match status" value="1"/>
</dbReference>
<dbReference type="InterPro" id="IPR029016">
    <property type="entry name" value="GAF-like_dom_sf"/>
</dbReference>
<dbReference type="CDD" id="cd01948">
    <property type="entry name" value="EAL"/>
    <property type="match status" value="1"/>
</dbReference>
<dbReference type="Gene3D" id="3.30.450.40">
    <property type="match status" value="1"/>
</dbReference>
<accession>A0A0W0SSX4</accession>
<proteinExistence type="predicted"/>
<dbReference type="PROSITE" id="PS50887">
    <property type="entry name" value="GGDEF"/>
    <property type="match status" value="1"/>
</dbReference>
<comment type="caution">
    <text evidence="6">The sequence shown here is derived from an EMBL/GenBank/DDBJ whole genome shotgun (WGS) entry which is preliminary data.</text>
</comment>
<dbReference type="InterPro" id="IPR027417">
    <property type="entry name" value="P-loop_NTPase"/>
</dbReference>
<dbReference type="RefSeq" id="WP_058440907.1">
    <property type="nucleotide sequence ID" value="NZ_CAAAHU010000010.1"/>
</dbReference>
<dbReference type="GO" id="GO:0016020">
    <property type="term" value="C:membrane"/>
    <property type="evidence" value="ECO:0007669"/>
    <property type="project" value="UniProtKB-SubCell"/>
</dbReference>
<dbReference type="SUPFAM" id="SSF56112">
    <property type="entry name" value="Protein kinase-like (PK-like)"/>
    <property type="match status" value="1"/>
</dbReference>
<feature type="domain" description="GGDEF" evidence="5">
    <location>
        <begin position="1509"/>
        <end position="1642"/>
    </location>
</feature>